<organism evidence="3 4">
    <name type="scientific">Amycolatopsis sacchari</name>
    <dbReference type="NCBI Taxonomy" id="115433"/>
    <lineage>
        <taxon>Bacteria</taxon>
        <taxon>Bacillati</taxon>
        <taxon>Actinomycetota</taxon>
        <taxon>Actinomycetes</taxon>
        <taxon>Pseudonocardiales</taxon>
        <taxon>Pseudonocardiaceae</taxon>
        <taxon>Amycolatopsis</taxon>
    </lineage>
</organism>
<dbReference type="EMBL" id="FORP01000013">
    <property type="protein sequence ID" value="SFK09526.1"/>
    <property type="molecule type" value="Genomic_DNA"/>
</dbReference>
<dbReference type="Pfam" id="PF00196">
    <property type="entry name" value="GerE"/>
    <property type="match status" value="1"/>
</dbReference>
<reference evidence="3 4" key="1">
    <citation type="submission" date="2016-10" db="EMBL/GenBank/DDBJ databases">
        <authorList>
            <person name="de Groot N.N."/>
        </authorList>
    </citation>
    <scope>NUCLEOTIDE SEQUENCE [LARGE SCALE GENOMIC DNA]</scope>
    <source>
        <strain evidence="3 4">DSM 44468</strain>
    </source>
</reference>
<evidence type="ECO:0000259" key="2">
    <source>
        <dbReference type="PROSITE" id="PS50043"/>
    </source>
</evidence>
<dbReference type="InterPro" id="IPR016032">
    <property type="entry name" value="Sig_transdc_resp-reg_C-effctor"/>
</dbReference>
<dbReference type="SUPFAM" id="SSF52172">
    <property type="entry name" value="CheY-like"/>
    <property type="match status" value="1"/>
</dbReference>
<dbReference type="InterPro" id="IPR039420">
    <property type="entry name" value="WalR-like"/>
</dbReference>
<evidence type="ECO:0000313" key="4">
    <source>
        <dbReference type="Proteomes" id="UP000199025"/>
    </source>
</evidence>
<name>A0A1I3WST0_9PSEU</name>
<dbReference type="Proteomes" id="UP000199025">
    <property type="component" value="Unassembled WGS sequence"/>
</dbReference>
<dbReference type="SUPFAM" id="SSF46894">
    <property type="entry name" value="C-terminal effector domain of the bipartite response regulators"/>
    <property type="match status" value="1"/>
</dbReference>
<dbReference type="PRINTS" id="PR00038">
    <property type="entry name" value="HTHLUXR"/>
</dbReference>
<keyword evidence="4" id="KW-1185">Reference proteome</keyword>
<evidence type="ECO:0000313" key="3">
    <source>
        <dbReference type="EMBL" id="SFK09526.1"/>
    </source>
</evidence>
<feature type="domain" description="HTH luxR-type" evidence="2">
    <location>
        <begin position="139"/>
        <end position="204"/>
    </location>
</feature>
<dbReference type="GO" id="GO:0003677">
    <property type="term" value="F:DNA binding"/>
    <property type="evidence" value="ECO:0007669"/>
    <property type="project" value="UniProtKB-KW"/>
</dbReference>
<dbReference type="PANTHER" id="PTHR43214">
    <property type="entry name" value="TWO-COMPONENT RESPONSE REGULATOR"/>
    <property type="match status" value="1"/>
</dbReference>
<dbReference type="CDD" id="cd06170">
    <property type="entry name" value="LuxR_C_like"/>
    <property type="match status" value="1"/>
</dbReference>
<proteinExistence type="predicted"/>
<keyword evidence="1 3" id="KW-0238">DNA-binding</keyword>
<accession>A0A1I3WST0</accession>
<dbReference type="Gene3D" id="3.40.50.2300">
    <property type="match status" value="1"/>
</dbReference>
<evidence type="ECO:0000256" key="1">
    <source>
        <dbReference type="ARBA" id="ARBA00023125"/>
    </source>
</evidence>
<dbReference type="GO" id="GO:0006355">
    <property type="term" value="P:regulation of DNA-templated transcription"/>
    <property type="evidence" value="ECO:0007669"/>
    <property type="project" value="InterPro"/>
</dbReference>
<dbReference type="PROSITE" id="PS50043">
    <property type="entry name" value="HTH_LUXR_2"/>
    <property type="match status" value="1"/>
</dbReference>
<sequence>MIRHGLVLVLGEYGEVEVVGHADDQGEDMAELLESRHPAVVLRYCKASERTEEILKEGIAGMITNGTPRILLMTANAEQLDVGLAVRRGVDGYVTEDDGPHRIVEAIVTLSRNQAWLSPQFATSFLSHYREGTVDRAGPAPQALLLSSRERMVLRLVALGLSNSELANELSVAESTVKTHISRILRKLDLRDRTQLARFAHESNVV</sequence>
<dbReference type="SMART" id="SM00421">
    <property type="entry name" value="HTH_LUXR"/>
    <property type="match status" value="1"/>
</dbReference>
<protein>
    <submittedName>
        <fullName evidence="3">DNA-binding response regulator, NarL/FixJ family, contains REC and HTH domains</fullName>
    </submittedName>
</protein>
<dbReference type="AlphaFoldDB" id="A0A1I3WST0"/>
<dbReference type="STRING" id="115433.SAMN05421835_113182"/>
<dbReference type="InterPro" id="IPR011006">
    <property type="entry name" value="CheY-like_superfamily"/>
</dbReference>
<dbReference type="InterPro" id="IPR000792">
    <property type="entry name" value="Tscrpt_reg_LuxR_C"/>
</dbReference>
<gene>
    <name evidence="3" type="ORF">SAMN05421835_113182</name>
</gene>